<evidence type="ECO:0000313" key="2">
    <source>
        <dbReference type="Proteomes" id="UP000242180"/>
    </source>
</evidence>
<protein>
    <submittedName>
        <fullName evidence="1">Uncharacterized protein</fullName>
    </submittedName>
</protein>
<dbReference type="EMBL" id="MCGN01000004">
    <property type="protein sequence ID" value="ORY97245.1"/>
    <property type="molecule type" value="Genomic_DNA"/>
</dbReference>
<comment type="caution">
    <text evidence="1">The sequence shown here is derived from an EMBL/GenBank/DDBJ whole genome shotgun (WGS) entry which is preliminary data.</text>
</comment>
<proteinExistence type="predicted"/>
<reference evidence="1 2" key="1">
    <citation type="submission" date="2016-07" db="EMBL/GenBank/DDBJ databases">
        <title>Pervasive Adenine N6-methylation of Active Genes in Fungi.</title>
        <authorList>
            <consortium name="DOE Joint Genome Institute"/>
            <person name="Mondo S.J."/>
            <person name="Dannebaum R.O."/>
            <person name="Kuo R.C."/>
            <person name="Labutti K."/>
            <person name="Haridas S."/>
            <person name="Kuo A."/>
            <person name="Salamov A."/>
            <person name="Ahrendt S.R."/>
            <person name="Lipzen A."/>
            <person name="Sullivan W."/>
            <person name="Andreopoulos W.B."/>
            <person name="Clum A."/>
            <person name="Lindquist E."/>
            <person name="Daum C."/>
            <person name="Ramamoorthy G.K."/>
            <person name="Gryganskyi A."/>
            <person name="Culley D."/>
            <person name="Magnuson J.K."/>
            <person name="James T.Y."/>
            <person name="O'Malley M.A."/>
            <person name="Stajich J.E."/>
            <person name="Spatafora J.W."/>
            <person name="Visel A."/>
            <person name="Grigoriev I.V."/>
        </authorList>
    </citation>
    <scope>NUCLEOTIDE SEQUENCE [LARGE SCALE GENOMIC DNA]</scope>
    <source>
        <strain evidence="1 2">NRRL 2496</strain>
    </source>
</reference>
<organism evidence="1 2">
    <name type="scientific">Syncephalastrum racemosum</name>
    <name type="common">Filamentous fungus</name>
    <dbReference type="NCBI Taxonomy" id="13706"/>
    <lineage>
        <taxon>Eukaryota</taxon>
        <taxon>Fungi</taxon>
        <taxon>Fungi incertae sedis</taxon>
        <taxon>Mucoromycota</taxon>
        <taxon>Mucoromycotina</taxon>
        <taxon>Mucoromycetes</taxon>
        <taxon>Mucorales</taxon>
        <taxon>Syncephalastraceae</taxon>
        <taxon>Syncephalastrum</taxon>
    </lineage>
</organism>
<dbReference type="OrthoDB" id="2290055at2759"/>
<keyword evidence="2" id="KW-1185">Reference proteome</keyword>
<name>A0A1X2HE51_SYNRA</name>
<dbReference type="OMA" id="WFASSIP"/>
<dbReference type="Proteomes" id="UP000242180">
    <property type="component" value="Unassembled WGS sequence"/>
</dbReference>
<evidence type="ECO:0000313" key="1">
    <source>
        <dbReference type="EMBL" id="ORY97245.1"/>
    </source>
</evidence>
<gene>
    <name evidence="1" type="ORF">BCR43DRAFT_523461</name>
</gene>
<dbReference type="AlphaFoldDB" id="A0A1X2HE51"/>
<dbReference type="InParanoid" id="A0A1X2HE51"/>
<sequence length="1170" mass="134152">MDYAFQCDLDGILEYLVHHPAESQKSETVVALFRDKLDQTLAYYKESPGAKTDLHTVLFRAWNDRRTSGTSFAVSRYARGLETAEFYALMDHYSLFSSTVSTIYALPPEEGIEVLQDLIRADLSLSTRFYPAYTRVCRSLREHDIQTAVKFLQENIQTIRDISHYQQSLEPLLDQWRVIHDSDPDSPRLATFQTLVDLFQKAADELLKTNPLANVLWQRMKRVFSTADEPLGWPSPAEGEPPTKRRKIPILRCSDVIPAKPNLKEQWHQISATTPLERHKKAFLLICDKIRANAPPALSLVSKEILYRDRPIPRPIPRPVFDQLQHALSAQAAVSSATEAEYLDTKAWCLYMVYEQIPGCRSVLKVMIQFADLWISDWMQDGQGDTWMKMILQENLLWEYFSMLIKARYRITNDEKRRGGREIEQLGVFFYKLLMHISDTSMLLTIRDHIFNEVTKYDSIEFNLASQEDYFLSLDVENELVRLCNQFIGVEDRGTATTTVLSEILAKTAHQFRVLSALCPFQTVYHIVATCLRKRKQQASTVNLLRDLGRLCRLRSPHLDASSLLVECLKRRFSDHLLDPELADSMVAFVLKTCQPAQVGPGWIPLLMTREFIRENDGVLLDLTDFFDHMLLPSIKDAALDDPRFACSLRIINELTIVPSTSDANLQGTPFLFENERINILCERITSFIKVREHEDAQIDLPSMEVAVALQKKFALILEKYCPLHQAKQILQGIIQHDDGTSMLWTDCIYAVGLRASSAHPKVPQTPDPEIRLSAPVSAAVRTLIGDAYEPHFTFTDGATGTDMNISSAVSILLKGCRDSKIFMDHIFECQAWKDKLGTLSKHPYDQDIMEEALHACLYPTRSWAVHDEYRNLLGPFLCHLYSAFDLWSTVRNYQYEHPEMNTLIQNLCSQRDGERLFLVMNYAKMLSMRTNDMSYQSYFVAGIVKVIQSLFPEKSLTKLSDHNALKKLRAAFKRDDVSEKSLVDVKYIPREPAENEESAPCDNTAEASSVATFGYPYRSMFINTKRAAVILCLCHLLPAMGTLTDKDALSHMRVLILRLAELLADNAARSQFEELITTQTKNVISKWSIYKGEKQRVTLVPRTDETEKHLLRRYVDVMDALDLHTVLGHVLDLYTPYRAPENENREKMKKDRALYIPVQDINPKNRRNE</sequence>
<accession>A0A1X2HE51</accession>